<dbReference type="InterPro" id="IPR048958">
    <property type="entry name" value="Polysacc_lyase_14"/>
</dbReference>
<name>A0A165C9M6_EXIGL</name>
<dbReference type="AlphaFoldDB" id="A0A165C9M6"/>
<evidence type="ECO:0000313" key="3">
    <source>
        <dbReference type="Proteomes" id="UP000077266"/>
    </source>
</evidence>
<dbReference type="PANTHER" id="PTHR40124:SF1">
    <property type="entry name" value="DISAGGREGATASE RELATED REPEAT PROTEIN"/>
    <property type="match status" value="1"/>
</dbReference>
<gene>
    <name evidence="2" type="ORF">EXIGLDRAFT_627580</name>
</gene>
<feature type="domain" description="Polysaccharide lyase 14" evidence="1">
    <location>
        <begin position="66"/>
        <end position="288"/>
    </location>
</feature>
<evidence type="ECO:0000259" key="1">
    <source>
        <dbReference type="Pfam" id="PF21294"/>
    </source>
</evidence>
<protein>
    <recommendedName>
        <fullName evidence="1">Polysaccharide lyase 14 domain-containing protein</fullName>
    </recommendedName>
</protein>
<accession>A0A165C9M6</accession>
<proteinExistence type="predicted"/>
<dbReference type="PANTHER" id="PTHR40124">
    <property type="match status" value="1"/>
</dbReference>
<dbReference type="Pfam" id="PF21294">
    <property type="entry name" value="Polysacc_lyase_14"/>
    <property type="match status" value="1"/>
</dbReference>
<sequence length="294" mass="31884">MTTTLYDPSHLFPVRFAKAFTTSTYHSTAPNIDHVPLDDKALRVSRVASGFSRKIVTCPAGTPGPQAWEAIYPKDSYKPSASPRGGFSFYLAGPPASDSTTDFSFFAAAREVLFSYAVKFEHGFLFNKGGKLPGPYGGADEEVACRCSGGRQEDRDRCFSLRLMWRYTDGAGEIYAYLPNVPENDVLLSIPGTVKDTSFGWSIARGSFFFAPGRWTVVAQRVKLNDVGSANGELELFVDGVSTIKASGLVISTHLDTCVRGAQMQTFFGGGSPDWASPQDQRAYFADISGAILS</sequence>
<reference evidence="2 3" key="1">
    <citation type="journal article" date="2016" name="Mol. Biol. Evol.">
        <title>Comparative Genomics of Early-Diverging Mushroom-Forming Fungi Provides Insights into the Origins of Lignocellulose Decay Capabilities.</title>
        <authorList>
            <person name="Nagy L.G."/>
            <person name="Riley R."/>
            <person name="Tritt A."/>
            <person name="Adam C."/>
            <person name="Daum C."/>
            <person name="Floudas D."/>
            <person name="Sun H."/>
            <person name="Yadav J.S."/>
            <person name="Pangilinan J."/>
            <person name="Larsson K.H."/>
            <person name="Matsuura K."/>
            <person name="Barry K."/>
            <person name="Labutti K."/>
            <person name="Kuo R."/>
            <person name="Ohm R.A."/>
            <person name="Bhattacharya S.S."/>
            <person name="Shirouzu T."/>
            <person name="Yoshinaga Y."/>
            <person name="Martin F.M."/>
            <person name="Grigoriev I.V."/>
            <person name="Hibbett D.S."/>
        </authorList>
    </citation>
    <scope>NUCLEOTIDE SEQUENCE [LARGE SCALE GENOMIC DNA]</scope>
    <source>
        <strain evidence="2 3">HHB12029</strain>
    </source>
</reference>
<dbReference type="Gene3D" id="2.60.120.200">
    <property type="match status" value="1"/>
</dbReference>
<keyword evidence="3" id="KW-1185">Reference proteome</keyword>
<dbReference type="InParanoid" id="A0A165C9M6"/>
<dbReference type="Proteomes" id="UP000077266">
    <property type="component" value="Unassembled WGS sequence"/>
</dbReference>
<organism evidence="2 3">
    <name type="scientific">Exidia glandulosa HHB12029</name>
    <dbReference type="NCBI Taxonomy" id="1314781"/>
    <lineage>
        <taxon>Eukaryota</taxon>
        <taxon>Fungi</taxon>
        <taxon>Dikarya</taxon>
        <taxon>Basidiomycota</taxon>
        <taxon>Agaricomycotina</taxon>
        <taxon>Agaricomycetes</taxon>
        <taxon>Auriculariales</taxon>
        <taxon>Exidiaceae</taxon>
        <taxon>Exidia</taxon>
    </lineage>
</organism>
<dbReference type="OrthoDB" id="3337916at2759"/>
<evidence type="ECO:0000313" key="2">
    <source>
        <dbReference type="EMBL" id="KZV82074.1"/>
    </source>
</evidence>
<dbReference type="EMBL" id="KV426348">
    <property type="protein sequence ID" value="KZV82074.1"/>
    <property type="molecule type" value="Genomic_DNA"/>
</dbReference>